<evidence type="ECO:0000259" key="2">
    <source>
        <dbReference type="Pfam" id="PF01757"/>
    </source>
</evidence>
<keyword evidence="1" id="KW-0472">Membrane</keyword>
<organism evidence="3 4">
    <name type="scientific">Hartmannibacter diazotrophicus</name>
    <dbReference type="NCBI Taxonomy" id="1482074"/>
    <lineage>
        <taxon>Bacteria</taxon>
        <taxon>Pseudomonadati</taxon>
        <taxon>Pseudomonadota</taxon>
        <taxon>Alphaproteobacteria</taxon>
        <taxon>Hyphomicrobiales</taxon>
        <taxon>Pleomorphomonadaceae</taxon>
        <taxon>Hartmannibacter</taxon>
    </lineage>
</organism>
<evidence type="ECO:0000313" key="4">
    <source>
        <dbReference type="Proteomes" id="UP000223606"/>
    </source>
</evidence>
<dbReference type="RefSeq" id="WP_099556049.1">
    <property type="nucleotide sequence ID" value="NZ_LT960614.1"/>
</dbReference>
<evidence type="ECO:0000256" key="1">
    <source>
        <dbReference type="SAM" id="Phobius"/>
    </source>
</evidence>
<evidence type="ECO:0000313" key="3">
    <source>
        <dbReference type="EMBL" id="SON55551.1"/>
    </source>
</evidence>
<keyword evidence="3" id="KW-0012">Acyltransferase</keyword>
<dbReference type="GO" id="GO:0009103">
    <property type="term" value="P:lipopolysaccharide biosynthetic process"/>
    <property type="evidence" value="ECO:0007669"/>
    <property type="project" value="TreeGrafter"/>
</dbReference>
<dbReference type="EMBL" id="LT960614">
    <property type="protein sequence ID" value="SON55551.1"/>
    <property type="molecule type" value="Genomic_DNA"/>
</dbReference>
<keyword evidence="4" id="KW-1185">Reference proteome</keyword>
<gene>
    <name evidence="3" type="primary">oatA_1</name>
    <name evidence="3" type="ORF">HDIA_2010</name>
</gene>
<dbReference type="GO" id="GO:0016747">
    <property type="term" value="F:acyltransferase activity, transferring groups other than amino-acyl groups"/>
    <property type="evidence" value="ECO:0007669"/>
    <property type="project" value="InterPro"/>
</dbReference>
<keyword evidence="3" id="KW-0808">Transferase</keyword>
<dbReference type="PANTHER" id="PTHR23028:SF53">
    <property type="entry name" value="ACYL_TRANSF_3 DOMAIN-CONTAINING PROTEIN"/>
    <property type="match status" value="1"/>
</dbReference>
<dbReference type="EC" id="2.3.1.-" evidence="3"/>
<keyword evidence="1" id="KW-1133">Transmembrane helix</keyword>
<dbReference type="AlphaFoldDB" id="A0A2C9D721"/>
<feature type="transmembrane region" description="Helical" evidence="1">
    <location>
        <begin position="30"/>
        <end position="50"/>
    </location>
</feature>
<feature type="domain" description="Acyltransferase 3" evidence="2">
    <location>
        <begin position="5"/>
        <end position="313"/>
    </location>
</feature>
<protein>
    <submittedName>
        <fullName evidence="3">O-acetyltransferase OatA</fullName>
        <ecNumber evidence="3">2.3.1.-</ecNumber>
    </submittedName>
</protein>
<keyword evidence="1" id="KW-0812">Transmembrane</keyword>
<feature type="transmembrane region" description="Helical" evidence="1">
    <location>
        <begin position="266"/>
        <end position="285"/>
    </location>
</feature>
<feature type="transmembrane region" description="Helical" evidence="1">
    <location>
        <begin position="70"/>
        <end position="90"/>
    </location>
</feature>
<feature type="transmembrane region" description="Helical" evidence="1">
    <location>
        <begin position="214"/>
        <end position="230"/>
    </location>
</feature>
<feature type="transmembrane region" description="Helical" evidence="1">
    <location>
        <begin position="297"/>
        <end position="318"/>
    </location>
</feature>
<reference evidence="4" key="1">
    <citation type="submission" date="2017-09" db="EMBL/GenBank/DDBJ databases">
        <title>Genome sequence of Nannocystis excedens DSM 71.</title>
        <authorList>
            <person name="Blom J."/>
        </authorList>
    </citation>
    <scope>NUCLEOTIDE SEQUENCE [LARGE SCALE GENOMIC DNA]</scope>
    <source>
        <strain evidence="4">type strain: E19</strain>
    </source>
</reference>
<proteinExistence type="predicted"/>
<feature type="transmembrane region" description="Helical" evidence="1">
    <location>
        <begin position="236"/>
        <end position="254"/>
    </location>
</feature>
<dbReference type="GO" id="GO:0016020">
    <property type="term" value="C:membrane"/>
    <property type="evidence" value="ECO:0007669"/>
    <property type="project" value="TreeGrafter"/>
</dbReference>
<name>A0A2C9D721_9HYPH</name>
<dbReference type="PANTHER" id="PTHR23028">
    <property type="entry name" value="ACETYLTRANSFERASE"/>
    <property type="match status" value="1"/>
</dbReference>
<dbReference type="InterPro" id="IPR002656">
    <property type="entry name" value="Acyl_transf_3_dom"/>
</dbReference>
<dbReference type="KEGG" id="hdi:HDIA_2010"/>
<dbReference type="Pfam" id="PF01757">
    <property type="entry name" value="Acyl_transf_3"/>
    <property type="match status" value="1"/>
</dbReference>
<dbReference type="OrthoDB" id="9796461at2"/>
<accession>A0A2C9D721</accession>
<dbReference type="InterPro" id="IPR050879">
    <property type="entry name" value="Acyltransferase_3"/>
</dbReference>
<dbReference type="Proteomes" id="UP000223606">
    <property type="component" value="Chromosome 1"/>
</dbReference>
<sequence length="359" mass="40234">MTYNPAFDGLRAFAVLAVVLYHLSDRYMPGGWAGVDVFFVLSGYLITSILDSEIRKTGHISFKNFYIRRFLRLAPAFSVLLLAEIIIILLRGPLEGQIDEVKAIAISALYFMNWNRALDLWPQGDLGHTWSLAMEEQFYILWPMLFVLLPGRKKIFWLLVGLAGVTIWRYYLVALGVDPERTYNGFDTHSDGLLIGCILALWRVPSGLKRFCSAGWWLPAVGLLAIFLFAPHRSAFTQSVGLTVTSLLSAWLVIAAAERGIMARALSFSPIVYLGKLSYGIYLFHFPMVVLASHSPMWMKIGLVAISFLVAIVVYHLVERPVGRFKSAFSVATRKPAIDLDELLLSNRSIAGAPQDRRS</sequence>
<feature type="transmembrane region" description="Helical" evidence="1">
    <location>
        <begin position="156"/>
        <end position="177"/>
    </location>
</feature>